<protein>
    <submittedName>
        <fullName evidence="2">Uncharacterized protein</fullName>
    </submittedName>
</protein>
<feature type="compositionally biased region" description="Pro residues" evidence="1">
    <location>
        <begin position="38"/>
        <end position="49"/>
    </location>
</feature>
<accession>A0A8J7GGL4</accession>
<keyword evidence="3" id="KW-1185">Reference proteome</keyword>
<dbReference type="AlphaFoldDB" id="A0A8J7GGL4"/>
<evidence type="ECO:0000256" key="1">
    <source>
        <dbReference type="SAM" id="MobiDB-lite"/>
    </source>
</evidence>
<organism evidence="2 3">
    <name type="scientific">Longispora fulva</name>
    <dbReference type="NCBI Taxonomy" id="619741"/>
    <lineage>
        <taxon>Bacteria</taxon>
        <taxon>Bacillati</taxon>
        <taxon>Actinomycetota</taxon>
        <taxon>Actinomycetes</taxon>
        <taxon>Micromonosporales</taxon>
        <taxon>Micromonosporaceae</taxon>
        <taxon>Longispora</taxon>
    </lineage>
</organism>
<dbReference type="RefSeq" id="WP_197001298.1">
    <property type="nucleotide sequence ID" value="NZ_BONS01000042.1"/>
</dbReference>
<gene>
    <name evidence="2" type="ORF">IW245_000203</name>
</gene>
<feature type="region of interest" description="Disordered" evidence="1">
    <location>
        <begin position="38"/>
        <end position="70"/>
    </location>
</feature>
<dbReference type="Proteomes" id="UP000622552">
    <property type="component" value="Unassembled WGS sequence"/>
</dbReference>
<proteinExistence type="predicted"/>
<sequence>MLEYVWRRAHPQRIVMAFCAVVAAAVAFGVHLQPGPRPAPVAGPTPGPAARPSRAPATATPSPSATPADPRVVALGNATIDIPVWPGGRRMSTACPAGPHAFAGRAATAGLVDGTQNTYHVTPLVAAALDATPGEGYLVSLSCDNDVSFHPQLLLGVKTRPDGTVQVLGPVITTGSGELYDYDRDSLRVADRTVRVQVYGPHRSNGAPAFQQQRSYRYDGTAFRQVDGPTTSPADERAIRDVDLRNTEIYVAGRGDCGARCDYGGMVTFVDGKGTALTGIPQADAEQQATFTIDQVTYGRVRQRGLAFLTVTVRGPGGHTRRAVLVAAYRDESGGVRLTTASVLEEGDDGVTGIVSQHGDGDHATVTVTTASGQQAREYRSDDGDLWSWRRSG</sequence>
<reference evidence="2" key="1">
    <citation type="submission" date="2020-11" db="EMBL/GenBank/DDBJ databases">
        <title>Sequencing the genomes of 1000 actinobacteria strains.</title>
        <authorList>
            <person name="Klenk H.-P."/>
        </authorList>
    </citation>
    <scope>NUCLEOTIDE SEQUENCE</scope>
    <source>
        <strain evidence="2">DSM 45356</strain>
    </source>
</reference>
<evidence type="ECO:0000313" key="2">
    <source>
        <dbReference type="EMBL" id="MBG6134009.1"/>
    </source>
</evidence>
<evidence type="ECO:0000313" key="3">
    <source>
        <dbReference type="Proteomes" id="UP000622552"/>
    </source>
</evidence>
<dbReference type="EMBL" id="JADOUF010000001">
    <property type="protein sequence ID" value="MBG6134009.1"/>
    <property type="molecule type" value="Genomic_DNA"/>
</dbReference>
<feature type="compositionally biased region" description="Low complexity" evidence="1">
    <location>
        <begin position="50"/>
        <end position="68"/>
    </location>
</feature>
<comment type="caution">
    <text evidence="2">The sequence shown here is derived from an EMBL/GenBank/DDBJ whole genome shotgun (WGS) entry which is preliminary data.</text>
</comment>
<name>A0A8J7GGL4_9ACTN</name>